<feature type="compositionally biased region" description="Polar residues" evidence="1">
    <location>
        <begin position="110"/>
        <end position="131"/>
    </location>
</feature>
<feature type="compositionally biased region" description="Basic and acidic residues" evidence="1">
    <location>
        <begin position="152"/>
        <end position="165"/>
    </location>
</feature>
<evidence type="ECO:0000256" key="1">
    <source>
        <dbReference type="SAM" id="MobiDB-lite"/>
    </source>
</evidence>
<dbReference type="EMBL" id="VDEP01000404">
    <property type="protein sequence ID" value="KAA1090095.1"/>
    <property type="molecule type" value="Genomic_DNA"/>
</dbReference>
<sequence>MAVRNLAINPAPLSWPPSSSRFQTSTCPIKHGVSSLRSSPHRQGSPTTIATNLFEFHFSPHRYKTSSERISAQEMAFKNLVILAVLMSMMIGSAMPISYPTTRLSIRGTEQASSLSNGAEQAATASSGGQTKTDDSSTEMLKTQPEPPKTTPLDDRAPTESDESLHNAASKTQKPESPAGSSLSSNNNTSTVQEAFKPSKPTNTAASYLQSIKLQLVAYWSAICFFSLIA</sequence>
<gene>
    <name evidence="3" type="ORF">PGT21_007828</name>
    <name evidence="4" type="ORF">PGTUg99_035509</name>
</gene>
<evidence type="ECO:0000313" key="5">
    <source>
        <dbReference type="Proteomes" id="UP000324748"/>
    </source>
</evidence>
<keyword evidence="2" id="KW-1133">Transmembrane helix</keyword>
<protein>
    <submittedName>
        <fullName evidence="4">Uncharacterized protein</fullName>
    </submittedName>
</protein>
<proteinExistence type="predicted"/>
<evidence type="ECO:0000256" key="2">
    <source>
        <dbReference type="SAM" id="Phobius"/>
    </source>
</evidence>
<evidence type="ECO:0000313" key="3">
    <source>
        <dbReference type="EMBL" id="KAA1070309.1"/>
    </source>
</evidence>
<keyword evidence="2" id="KW-0812">Transmembrane</keyword>
<dbReference type="OrthoDB" id="10452837at2759"/>
<name>A0A5B0NL93_PUCGR</name>
<dbReference type="Proteomes" id="UP000325313">
    <property type="component" value="Unassembled WGS sequence"/>
</dbReference>
<feature type="transmembrane region" description="Helical" evidence="2">
    <location>
        <begin position="79"/>
        <end position="99"/>
    </location>
</feature>
<keyword evidence="2" id="KW-0472">Membrane</keyword>
<accession>A0A5B0NL93</accession>
<feature type="compositionally biased region" description="Low complexity" evidence="1">
    <location>
        <begin position="181"/>
        <end position="191"/>
    </location>
</feature>
<keyword evidence="5" id="KW-1185">Reference proteome</keyword>
<reference evidence="5 6" key="1">
    <citation type="submission" date="2019-05" db="EMBL/GenBank/DDBJ databases">
        <title>Emergence of the Ug99 lineage of the wheat stem rust pathogen through somatic hybridization.</title>
        <authorList>
            <person name="Li F."/>
            <person name="Upadhyaya N.M."/>
            <person name="Sperschneider J."/>
            <person name="Matny O."/>
            <person name="Nguyen-Phuc H."/>
            <person name="Mago R."/>
            <person name="Raley C."/>
            <person name="Miller M.E."/>
            <person name="Silverstein K.A.T."/>
            <person name="Henningsen E."/>
            <person name="Hirsch C.D."/>
            <person name="Visser B."/>
            <person name="Pretorius Z.A."/>
            <person name="Steffenson B.J."/>
            <person name="Schwessinger B."/>
            <person name="Dodds P.N."/>
            <person name="Figueroa M."/>
        </authorList>
    </citation>
    <scope>NUCLEOTIDE SEQUENCE [LARGE SCALE GENOMIC DNA]</scope>
    <source>
        <strain evidence="3">21-0</strain>
        <strain evidence="4 6">Ug99</strain>
    </source>
</reference>
<feature type="region of interest" description="Disordered" evidence="1">
    <location>
        <begin position="110"/>
        <end position="202"/>
    </location>
</feature>
<dbReference type="AlphaFoldDB" id="A0A5B0NL93"/>
<dbReference type="Proteomes" id="UP000324748">
    <property type="component" value="Unassembled WGS sequence"/>
</dbReference>
<organism evidence="4 6">
    <name type="scientific">Puccinia graminis f. sp. tritici</name>
    <dbReference type="NCBI Taxonomy" id="56615"/>
    <lineage>
        <taxon>Eukaryota</taxon>
        <taxon>Fungi</taxon>
        <taxon>Dikarya</taxon>
        <taxon>Basidiomycota</taxon>
        <taxon>Pucciniomycotina</taxon>
        <taxon>Pucciniomycetes</taxon>
        <taxon>Pucciniales</taxon>
        <taxon>Pucciniaceae</taxon>
        <taxon>Puccinia</taxon>
    </lineage>
</organism>
<evidence type="ECO:0000313" key="6">
    <source>
        <dbReference type="Proteomes" id="UP000325313"/>
    </source>
</evidence>
<comment type="caution">
    <text evidence="4">The sequence shown here is derived from an EMBL/GenBank/DDBJ whole genome shotgun (WGS) entry which is preliminary data.</text>
</comment>
<dbReference type="EMBL" id="VSWC01000171">
    <property type="protein sequence ID" value="KAA1070309.1"/>
    <property type="molecule type" value="Genomic_DNA"/>
</dbReference>
<evidence type="ECO:0000313" key="4">
    <source>
        <dbReference type="EMBL" id="KAA1090095.1"/>
    </source>
</evidence>